<gene>
    <name evidence="2" type="ORF">UFOPK1358_00270</name>
    <name evidence="3" type="ORF">UFOPK3519_01123</name>
</gene>
<feature type="domain" description="PurE" evidence="1">
    <location>
        <begin position="96"/>
        <end position="228"/>
    </location>
</feature>
<dbReference type="GO" id="GO:0016787">
    <property type="term" value="F:hydrolase activity"/>
    <property type="evidence" value="ECO:0007669"/>
    <property type="project" value="InterPro"/>
</dbReference>
<proteinExistence type="predicted"/>
<dbReference type="PANTHER" id="PTHR43064:SF1">
    <property type="entry name" value="SLL1489 PROTEIN"/>
    <property type="match status" value="1"/>
</dbReference>
<evidence type="ECO:0000313" key="2">
    <source>
        <dbReference type="EMBL" id="CAB4530560.1"/>
    </source>
</evidence>
<evidence type="ECO:0000313" key="3">
    <source>
        <dbReference type="EMBL" id="CAB4906259.1"/>
    </source>
</evidence>
<organism evidence="2">
    <name type="scientific">freshwater metagenome</name>
    <dbReference type="NCBI Taxonomy" id="449393"/>
    <lineage>
        <taxon>unclassified sequences</taxon>
        <taxon>metagenomes</taxon>
        <taxon>ecological metagenomes</taxon>
    </lineage>
</organism>
<dbReference type="PANTHER" id="PTHR43064">
    <property type="entry name" value="PHOSPHORIBOSYLAMINOIMIDAZOLE CARBOXYLASE-RELATED"/>
    <property type="match status" value="1"/>
</dbReference>
<accession>A0A6J6AUD1</accession>
<reference evidence="2" key="1">
    <citation type="submission" date="2020-05" db="EMBL/GenBank/DDBJ databases">
        <authorList>
            <person name="Chiriac C."/>
            <person name="Salcher M."/>
            <person name="Ghai R."/>
            <person name="Kavagutti S V."/>
        </authorList>
    </citation>
    <scope>NUCLEOTIDE SEQUENCE</scope>
</reference>
<dbReference type="GO" id="GO:0006189">
    <property type="term" value="P:'de novo' IMP biosynthetic process"/>
    <property type="evidence" value="ECO:0007669"/>
    <property type="project" value="InterPro"/>
</dbReference>
<name>A0A6J6AUD1_9ZZZZ</name>
<protein>
    <submittedName>
        <fullName evidence="2">Unannotated protein</fullName>
    </submittedName>
</protein>
<dbReference type="EMBL" id="CAEZSF010000013">
    <property type="protein sequence ID" value="CAB4530560.1"/>
    <property type="molecule type" value="Genomic_DNA"/>
</dbReference>
<dbReference type="InterPro" id="IPR000031">
    <property type="entry name" value="PurE_dom"/>
</dbReference>
<dbReference type="SUPFAM" id="SSF52255">
    <property type="entry name" value="N5-CAIR mutase (phosphoribosylaminoimidazole carboxylase, PurE)"/>
    <property type="match status" value="1"/>
</dbReference>
<dbReference type="AlphaFoldDB" id="A0A6J6AUD1"/>
<dbReference type="Gene3D" id="3.40.50.1970">
    <property type="match status" value="1"/>
</dbReference>
<sequence length="245" mass="25371">MADSAQPDPALVGHLGHTKIDLDRMRRLGMPEAVFASGKTVEQCIEIVSRMRSQTDHPIIVTRATAEQKAELLRLQPDAVLSNTLTWQHVQTLPVSPVVVVSGGTSDQFVLDEAVATLQALGVPTRSVRDVGVAGLHRVLGSLDEFSDASVVLVVAGMEGSLSTVLAGLIPNPIIAVPTSVGYGSSLEGVTALLSAMASCAPGMSVVGIDNGYGAACAAVRILHASQAFPEVTSGAQSLRSSSPR</sequence>
<evidence type="ECO:0000259" key="1">
    <source>
        <dbReference type="SMART" id="SM01001"/>
    </source>
</evidence>
<dbReference type="NCBIfam" id="NF033503">
    <property type="entry name" value="LarB"/>
    <property type="match status" value="1"/>
</dbReference>
<dbReference type="SMART" id="SM01001">
    <property type="entry name" value="AIRC"/>
    <property type="match status" value="1"/>
</dbReference>
<dbReference type="EMBL" id="CAFBMG010000087">
    <property type="protein sequence ID" value="CAB4906259.1"/>
    <property type="molecule type" value="Genomic_DNA"/>
</dbReference>
<dbReference type="InterPro" id="IPR039476">
    <property type="entry name" value="P2CMN_synthase_LarB"/>
</dbReference>
<dbReference type="Pfam" id="PF00731">
    <property type="entry name" value="AIRC"/>
    <property type="match status" value="1"/>
</dbReference>